<evidence type="ECO:0000313" key="2">
    <source>
        <dbReference type="Proteomes" id="UP000434044"/>
    </source>
</evidence>
<organism evidence="1 2">
    <name type="scientific">Allochromatium palmeri</name>
    <dbReference type="NCBI Taxonomy" id="231048"/>
    <lineage>
        <taxon>Bacteria</taxon>
        <taxon>Pseudomonadati</taxon>
        <taxon>Pseudomonadota</taxon>
        <taxon>Gammaproteobacteria</taxon>
        <taxon>Chromatiales</taxon>
        <taxon>Chromatiaceae</taxon>
        <taxon>Allochromatium</taxon>
    </lineage>
</organism>
<evidence type="ECO:0008006" key="3">
    <source>
        <dbReference type="Google" id="ProtNLM"/>
    </source>
</evidence>
<dbReference type="AlphaFoldDB" id="A0A6N8EHW1"/>
<gene>
    <name evidence="1" type="ORF">GJ668_19435</name>
</gene>
<comment type="caution">
    <text evidence="1">The sequence shown here is derived from an EMBL/GenBank/DDBJ whole genome shotgun (WGS) entry which is preliminary data.</text>
</comment>
<name>A0A6N8EHW1_9GAMM</name>
<accession>A0A6N8EHW1</accession>
<sequence>MARKKCSSRSICSGACAELLRSWQLPEVLCKSVQFSRYPELAQPSRIPVDVRANVAALYLARCCYDDLRAIEGAPPRLFVRDYLSALGYPDLSEEILLRERVLPKLAAQRRHLPVSLAASLETFGASARARRPHSPDSAK</sequence>
<proteinExistence type="predicted"/>
<dbReference type="RefSeq" id="WP_155451736.1">
    <property type="nucleotide sequence ID" value="NZ_WNKT01000100.1"/>
</dbReference>
<protein>
    <recommendedName>
        <fullName evidence="3">HDOD domain-containing protein</fullName>
    </recommendedName>
</protein>
<dbReference type="OrthoDB" id="6112364at2"/>
<reference evidence="1 2" key="1">
    <citation type="submission" date="2019-11" db="EMBL/GenBank/DDBJ databases">
        <title>Whole-genome sequence of the anaerobic purple sulfur bacterium Allochromatium palmeri DSM 15591.</title>
        <authorList>
            <person name="Kyndt J.A."/>
            <person name="Meyer T.E."/>
        </authorList>
    </citation>
    <scope>NUCLEOTIDE SEQUENCE [LARGE SCALE GENOMIC DNA]</scope>
    <source>
        <strain evidence="1 2">DSM 15591</strain>
    </source>
</reference>
<evidence type="ECO:0000313" key="1">
    <source>
        <dbReference type="EMBL" id="MTW23201.1"/>
    </source>
</evidence>
<dbReference type="EMBL" id="WNKT01000100">
    <property type="protein sequence ID" value="MTW23201.1"/>
    <property type="molecule type" value="Genomic_DNA"/>
</dbReference>
<keyword evidence="2" id="KW-1185">Reference proteome</keyword>
<dbReference type="Proteomes" id="UP000434044">
    <property type="component" value="Unassembled WGS sequence"/>
</dbReference>